<keyword evidence="2 10" id="KW-0813">Transport</keyword>
<comment type="subcellular location">
    <subcellularLocation>
        <location evidence="1 10">Cell outer membrane</location>
        <topology evidence="1 10">Multi-pass membrane protein</topology>
    </subcellularLocation>
</comment>
<proteinExistence type="inferred from homology"/>
<dbReference type="Pfam" id="PF07715">
    <property type="entry name" value="Plug"/>
    <property type="match status" value="1"/>
</dbReference>
<keyword evidence="8 15" id="KW-0675">Receptor</keyword>
<keyword evidence="3 10" id="KW-1134">Transmembrane beta strand</keyword>
<dbReference type="PANTHER" id="PTHR30069:SF29">
    <property type="entry name" value="HEMOGLOBIN AND HEMOGLOBIN-HAPTOGLOBIN-BINDING PROTEIN 1-RELATED"/>
    <property type="match status" value="1"/>
</dbReference>
<name>A0ABV6Q4Q3_9FLAO</name>
<feature type="domain" description="TonB-dependent receptor-like beta-barrel" evidence="13">
    <location>
        <begin position="450"/>
        <end position="916"/>
    </location>
</feature>
<evidence type="ECO:0000259" key="14">
    <source>
        <dbReference type="Pfam" id="PF07715"/>
    </source>
</evidence>
<feature type="signal peptide" evidence="12">
    <location>
        <begin position="1"/>
        <end position="18"/>
    </location>
</feature>
<evidence type="ECO:0000256" key="3">
    <source>
        <dbReference type="ARBA" id="ARBA00022452"/>
    </source>
</evidence>
<evidence type="ECO:0000256" key="10">
    <source>
        <dbReference type="PROSITE-ProRule" id="PRU01360"/>
    </source>
</evidence>
<evidence type="ECO:0000256" key="4">
    <source>
        <dbReference type="ARBA" id="ARBA00022692"/>
    </source>
</evidence>
<dbReference type="Proteomes" id="UP001589832">
    <property type="component" value="Unassembled WGS sequence"/>
</dbReference>
<evidence type="ECO:0000256" key="8">
    <source>
        <dbReference type="ARBA" id="ARBA00023170"/>
    </source>
</evidence>
<keyword evidence="4 10" id="KW-0812">Transmembrane</keyword>
<dbReference type="EMBL" id="JBHLTQ010000001">
    <property type="protein sequence ID" value="MFC0603243.1"/>
    <property type="molecule type" value="Genomic_DNA"/>
</dbReference>
<evidence type="ECO:0000256" key="1">
    <source>
        <dbReference type="ARBA" id="ARBA00004571"/>
    </source>
</evidence>
<keyword evidence="9 10" id="KW-0998">Cell outer membrane</keyword>
<dbReference type="SUPFAM" id="SSF49464">
    <property type="entry name" value="Carboxypeptidase regulatory domain-like"/>
    <property type="match status" value="1"/>
</dbReference>
<sequence length="943" mass="104466">MKTILKLFTMLFCVVSFAQTTVKGKITDNTGLPLPGANIVVVGTSSGTVSDFDGNYSLTVEQDPPFSIRVSYTGFQVQTIEVTANNQTVDVTLEEGNELDEVVISASRTPERIFESPVTVERFGLKEIKNTASADFYDGLENLKGIDINTNSLTFKSINTRGFAAFGNNRFVQLVDGMDNSAPALNFPLGNLLGMTETDVQSVEILPGASSALYGANAFNGILFMRSKNPFDHSGISGYVKRGITLQEAAGDNDFTDVGIRMAYKFSDKFAAKVNFGYLKGTDWYATNYDDKDRVGGTRESNINYDGVNIYGDNVSTNIRDAAPAQFQPLLPDVNVSRTGYAEVDLTDYNAESVKADWGLYYRPWANDFEIQYVGKIGTGSTVYQGAQRYRIDNFFLQQHKLEIKNDNFFVRGYITADKAGDTYILDALGPNLLQQWKSHEDWYGDYIPAFIGATLGGATEAEAHAAARQVAETGRYEPGTPEFQQAYETVTNTTGFLEGSAIRDNSKIYHGDANYNFGDMVEFAEIQVGGSYRTYKLNSFGSIYADENGPILYSEIGVYSQLQKSIELNETLDLKLTGSMRYDKSELFDAFLSPRISAAITVNDNHNFRASFQSGFRNPSTQELYIGLETALGTLVGGASDIGDRFERDYSVSQFAQNNLGQPSSITQTAAAAYTNSLFRSVEGELTNENRDVNSNGREFIGNPNYVKPEKVSSFELGYRGKIKSFIIDASVYYNSYNDFLSNETVIAPLYGNVENFDLTGYDPNNPASVGGLNSDTQQILAALENEDFNGYQTYTNSEEKVNSYGAAIQISTKVFDGFDLSANYTYAKLDFDVNKNPDFRTSFNTPDHKVKASFGKTELFKNLGFNVSWRWSDNYFWESSFGDGEVPAFHVLDAQVNFRIPSFKSTLKVGATNLLQDEYFTAFGTGFIGSQYYVSWTINNL</sequence>
<evidence type="ECO:0000256" key="2">
    <source>
        <dbReference type="ARBA" id="ARBA00022448"/>
    </source>
</evidence>
<evidence type="ECO:0000256" key="11">
    <source>
        <dbReference type="RuleBase" id="RU003357"/>
    </source>
</evidence>
<evidence type="ECO:0000259" key="13">
    <source>
        <dbReference type="Pfam" id="PF00593"/>
    </source>
</evidence>
<dbReference type="PROSITE" id="PS52016">
    <property type="entry name" value="TONB_DEPENDENT_REC_3"/>
    <property type="match status" value="1"/>
</dbReference>
<keyword evidence="7 10" id="KW-0472">Membrane</keyword>
<evidence type="ECO:0000313" key="16">
    <source>
        <dbReference type="Proteomes" id="UP001589832"/>
    </source>
</evidence>
<accession>A0ABV6Q4Q3</accession>
<evidence type="ECO:0000256" key="7">
    <source>
        <dbReference type="ARBA" id="ARBA00023136"/>
    </source>
</evidence>
<feature type="domain" description="TonB-dependent receptor plug" evidence="14">
    <location>
        <begin position="114"/>
        <end position="222"/>
    </location>
</feature>
<reference evidence="15 16" key="1">
    <citation type="submission" date="2024-09" db="EMBL/GenBank/DDBJ databases">
        <authorList>
            <person name="Sun Q."/>
            <person name="Mori K."/>
        </authorList>
    </citation>
    <scope>NUCLEOTIDE SEQUENCE [LARGE SCALE GENOMIC DNA]</scope>
    <source>
        <strain evidence="15 16">NCAIM B.02481</strain>
    </source>
</reference>
<keyword evidence="6 11" id="KW-0798">TonB box</keyword>
<dbReference type="InterPro" id="IPR037066">
    <property type="entry name" value="Plug_dom_sf"/>
</dbReference>
<evidence type="ECO:0000256" key="12">
    <source>
        <dbReference type="SAM" id="SignalP"/>
    </source>
</evidence>
<evidence type="ECO:0000313" key="15">
    <source>
        <dbReference type="EMBL" id="MFC0603243.1"/>
    </source>
</evidence>
<comment type="similarity">
    <text evidence="10 11">Belongs to the TonB-dependent receptor family.</text>
</comment>
<gene>
    <name evidence="15" type="ORF">ACFFGA_01640</name>
</gene>
<keyword evidence="5 12" id="KW-0732">Signal</keyword>
<dbReference type="Gene3D" id="2.60.40.1120">
    <property type="entry name" value="Carboxypeptidase-like, regulatory domain"/>
    <property type="match status" value="1"/>
</dbReference>
<evidence type="ECO:0000256" key="6">
    <source>
        <dbReference type="ARBA" id="ARBA00023077"/>
    </source>
</evidence>
<organism evidence="15 16">
    <name type="scientific">Winogradskyella pulchriflava</name>
    <dbReference type="NCBI Taxonomy" id="1110688"/>
    <lineage>
        <taxon>Bacteria</taxon>
        <taxon>Pseudomonadati</taxon>
        <taxon>Bacteroidota</taxon>
        <taxon>Flavobacteriia</taxon>
        <taxon>Flavobacteriales</taxon>
        <taxon>Flavobacteriaceae</taxon>
        <taxon>Winogradskyella</taxon>
    </lineage>
</organism>
<dbReference type="InterPro" id="IPR036942">
    <property type="entry name" value="Beta-barrel_TonB_sf"/>
</dbReference>
<dbReference type="InterPro" id="IPR039426">
    <property type="entry name" value="TonB-dep_rcpt-like"/>
</dbReference>
<dbReference type="Gene3D" id="2.40.170.20">
    <property type="entry name" value="TonB-dependent receptor, beta-barrel domain"/>
    <property type="match status" value="1"/>
</dbReference>
<evidence type="ECO:0000256" key="9">
    <source>
        <dbReference type="ARBA" id="ARBA00023237"/>
    </source>
</evidence>
<dbReference type="SUPFAM" id="SSF56935">
    <property type="entry name" value="Porins"/>
    <property type="match status" value="1"/>
</dbReference>
<comment type="caution">
    <text evidence="15">The sequence shown here is derived from an EMBL/GenBank/DDBJ whole genome shotgun (WGS) entry which is preliminary data.</text>
</comment>
<evidence type="ECO:0000256" key="5">
    <source>
        <dbReference type="ARBA" id="ARBA00022729"/>
    </source>
</evidence>
<dbReference type="Pfam" id="PF13715">
    <property type="entry name" value="CarbopepD_reg_2"/>
    <property type="match status" value="1"/>
</dbReference>
<dbReference type="Gene3D" id="2.170.130.10">
    <property type="entry name" value="TonB-dependent receptor, plug domain"/>
    <property type="match status" value="1"/>
</dbReference>
<dbReference type="Pfam" id="PF00593">
    <property type="entry name" value="TonB_dep_Rec_b-barrel"/>
    <property type="match status" value="1"/>
</dbReference>
<dbReference type="InterPro" id="IPR000531">
    <property type="entry name" value="Beta-barrel_TonB"/>
</dbReference>
<keyword evidence="16" id="KW-1185">Reference proteome</keyword>
<dbReference type="PANTHER" id="PTHR30069">
    <property type="entry name" value="TONB-DEPENDENT OUTER MEMBRANE RECEPTOR"/>
    <property type="match status" value="1"/>
</dbReference>
<dbReference type="RefSeq" id="WP_386058714.1">
    <property type="nucleotide sequence ID" value="NZ_JBHLTQ010000001.1"/>
</dbReference>
<dbReference type="InterPro" id="IPR008969">
    <property type="entry name" value="CarboxyPept-like_regulatory"/>
</dbReference>
<feature type="chain" id="PRO_5046870104" evidence="12">
    <location>
        <begin position="19"/>
        <end position="943"/>
    </location>
</feature>
<protein>
    <submittedName>
        <fullName evidence="15">TonB-dependent receptor</fullName>
    </submittedName>
</protein>
<dbReference type="InterPro" id="IPR012910">
    <property type="entry name" value="Plug_dom"/>
</dbReference>